<comment type="caution">
    <text evidence="2">The sequence shown here is derived from an EMBL/GenBank/DDBJ whole genome shotgun (WGS) entry which is preliminary data.</text>
</comment>
<dbReference type="Proteomes" id="UP000299102">
    <property type="component" value="Unassembled WGS sequence"/>
</dbReference>
<dbReference type="EMBL" id="BGZK01000096">
    <property type="protein sequence ID" value="GBP18329.1"/>
    <property type="molecule type" value="Genomic_DNA"/>
</dbReference>
<dbReference type="OrthoDB" id="8123891at2759"/>
<dbReference type="AlphaFoldDB" id="A0A4C1TWC0"/>
<feature type="region of interest" description="Disordered" evidence="1">
    <location>
        <begin position="153"/>
        <end position="222"/>
    </location>
</feature>
<sequence>MGVFLDCVDLENFFSVSRDRRDRVPEKTHTYALEEVRKLKAVIRGIPADFTTDDIKFHLCSQGFPVYSVHRIDGRDGSPLWLVPAVLPKTKEVKLFYKILNQMCGFRVSEWRPRAKSGRELKFAPKPRLNTKWPTQVPAASACDDRNFLALVTKNPTRSSGGNSRPKPAPLSAAPEPRREVTRRGPPALLSYLRSNKPSSIFRRKHQNSDVRPSNDQELEDL</sequence>
<feature type="compositionally biased region" description="Polar residues" evidence="1">
    <location>
        <begin position="154"/>
        <end position="163"/>
    </location>
</feature>
<proteinExistence type="predicted"/>
<evidence type="ECO:0000313" key="3">
    <source>
        <dbReference type="Proteomes" id="UP000299102"/>
    </source>
</evidence>
<name>A0A4C1TWC0_EUMVA</name>
<evidence type="ECO:0000256" key="1">
    <source>
        <dbReference type="SAM" id="MobiDB-lite"/>
    </source>
</evidence>
<reference evidence="2 3" key="1">
    <citation type="journal article" date="2019" name="Commun. Biol.">
        <title>The bagworm genome reveals a unique fibroin gene that provides high tensile strength.</title>
        <authorList>
            <person name="Kono N."/>
            <person name="Nakamura H."/>
            <person name="Ohtoshi R."/>
            <person name="Tomita M."/>
            <person name="Numata K."/>
            <person name="Arakawa K."/>
        </authorList>
    </citation>
    <scope>NUCLEOTIDE SEQUENCE [LARGE SCALE GENOMIC DNA]</scope>
</reference>
<keyword evidence="3" id="KW-1185">Reference proteome</keyword>
<evidence type="ECO:0000313" key="2">
    <source>
        <dbReference type="EMBL" id="GBP18329.1"/>
    </source>
</evidence>
<gene>
    <name evidence="2" type="ORF">EVAR_14721_1</name>
</gene>
<organism evidence="2 3">
    <name type="scientific">Eumeta variegata</name>
    <name type="common">Bagworm moth</name>
    <name type="synonym">Eumeta japonica</name>
    <dbReference type="NCBI Taxonomy" id="151549"/>
    <lineage>
        <taxon>Eukaryota</taxon>
        <taxon>Metazoa</taxon>
        <taxon>Ecdysozoa</taxon>
        <taxon>Arthropoda</taxon>
        <taxon>Hexapoda</taxon>
        <taxon>Insecta</taxon>
        <taxon>Pterygota</taxon>
        <taxon>Neoptera</taxon>
        <taxon>Endopterygota</taxon>
        <taxon>Lepidoptera</taxon>
        <taxon>Glossata</taxon>
        <taxon>Ditrysia</taxon>
        <taxon>Tineoidea</taxon>
        <taxon>Psychidae</taxon>
        <taxon>Oiketicinae</taxon>
        <taxon>Eumeta</taxon>
    </lineage>
</organism>
<accession>A0A4C1TWC0</accession>
<protein>
    <submittedName>
        <fullName evidence="2">Uncharacterized protein</fullName>
    </submittedName>
</protein>